<gene>
    <name evidence="8" type="ORF">FCN80_16950</name>
</gene>
<keyword evidence="4" id="KW-0998">Cell outer membrane</keyword>
<feature type="domain" description="Big-1" evidence="6">
    <location>
        <begin position="514"/>
        <end position="605"/>
    </location>
</feature>
<dbReference type="SMART" id="SM00634">
    <property type="entry name" value="BID_1"/>
    <property type="match status" value="1"/>
</dbReference>
<dbReference type="PRINTS" id="PR01369">
    <property type="entry name" value="INTIMIN"/>
</dbReference>
<feature type="domain" description="LysM" evidence="7">
    <location>
        <begin position="36"/>
        <end position="84"/>
    </location>
</feature>
<dbReference type="Gene3D" id="2.60.40.10">
    <property type="entry name" value="Immunoglobulins"/>
    <property type="match status" value="1"/>
</dbReference>
<dbReference type="Proteomes" id="UP000305202">
    <property type="component" value="Unassembled WGS sequence"/>
</dbReference>
<dbReference type="InterPro" id="IPR003535">
    <property type="entry name" value="Intimin/invasin_bac"/>
</dbReference>
<feature type="chain" id="PRO_5046367529" evidence="5">
    <location>
        <begin position="25"/>
        <end position="643"/>
    </location>
</feature>
<dbReference type="Pfam" id="PF11924">
    <property type="entry name" value="IAT_beta"/>
    <property type="match status" value="1"/>
</dbReference>
<feature type="signal peptide" evidence="5">
    <location>
        <begin position="1"/>
        <end position="24"/>
    </location>
</feature>
<feature type="non-terminal residue" evidence="8">
    <location>
        <position position="643"/>
    </location>
</feature>
<dbReference type="InterPro" id="IPR018392">
    <property type="entry name" value="LysM"/>
</dbReference>
<dbReference type="InterPro" id="IPR013783">
    <property type="entry name" value="Ig-like_fold"/>
</dbReference>
<dbReference type="InterPro" id="IPR038177">
    <property type="entry name" value="IAT_beta_sf"/>
</dbReference>
<name>A0ABY2SIS9_9HYPH</name>
<accession>A0ABY2SIS9</accession>
<dbReference type="InterPro" id="IPR003344">
    <property type="entry name" value="Big_1_dom"/>
</dbReference>
<comment type="caution">
    <text evidence="8">The sequence shown here is derived from an EMBL/GenBank/DDBJ whole genome shotgun (WGS) entry which is preliminary data.</text>
</comment>
<dbReference type="Gene3D" id="2.40.160.160">
    <property type="entry name" value="Inverse autotransporter, beta-domain"/>
    <property type="match status" value="1"/>
</dbReference>
<dbReference type="PANTHER" id="PTHR39576">
    <property type="entry name" value="ATTACHING AND EFFACING PROTEIN HOMOLOG-RELATED-RELATED"/>
    <property type="match status" value="1"/>
</dbReference>
<evidence type="ECO:0000256" key="5">
    <source>
        <dbReference type="SAM" id="SignalP"/>
    </source>
</evidence>
<dbReference type="PROSITE" id="PS51127">
    <property type="entry name" value="BIG1"/>
    <property type="match status" value="1"/>
</dbReference>
<evidence type="ECO:0000259" key="7">
    <source>
        <dbReference type="PROSITE" id="PS51782"/>
    </source>
</evidence>
<dbReference type="PROSITE" id="PS51782">
    <property type="entry name" value="LYSM"/>
    <property type="match status" value="1"/>
</dbReference>
<dbReference type="InterPro" id="IPR036779">
    <property type="entry name" value="LysM_dom_sf"/>
</dbReference>
<evidence type="ECO:0000259" key="6">
    <source>
        <dbReference type="PROSITE" id="PS51127"/>
    </source>
</evidence>
<keyword evidence="9" id="KW-1185">Reference proteome</keyword>
<proteinExistence type="inferred from homology"/>
<keyword evidence="5" id="KW-0732">Signal</keyword>
<evidence type="ECO:0000313" key="9">
    <source>
        <dbReference type="Proteomes" id="UP000305202"/>
    </source>
</evidence>
<evidence type="ECO:0000256" key="4">
    <source>
        <dbReference type="ARBA" id="ARBA00023237"/>
    </source>
</evidence>
<evidence type="ECO:0000256" key="2">
    <source>
        <dbReference type="ARBA" id="ARBA00010116"/>
    </source>
</evidence>
<sequence>MIVWINIAFQLLFPLCVVFSPAIAAAIGQQTITVSEPYVLGPGETPATLAEKYHISLDKLKKLNQFRTFSRPFEQLTVGDEIDIPAQITDYSATPAQLKNTAENNGLSLAPSAQTRYSGAMSSFTDNAAVGARAPRDMTSEQAGGMVRSTAAGKAAQTIQQWLGQFGTARVQLNVDDNFHLDGSALDVLLPLHEQPHELLFTQLGARRQDSRNTLNIGAGSRTWIGSWMLGMNAFFDYDITGENRRLGLGLEAWRDYLKLSANSYIRTSNWRDSRDFDDYRERPANGYDIRAEAYLPAYPQLGGELMFEQYRGSNVALFGKDNLQNDPYAITLGINYTPISLFTVGVNHRQGKGSANDTTFNLQMNYRLGASWQSQVDPDAVAATRTLAGSRYDLVNRNNTIVLQYQKQQVLELRLPEHVSGYESDQTTIVAQVTSKYGLDHIDWNTAAITAAGGSVSQASADTLVVTLPPYQRAATATNIYTLSAVAYDTRKNASNRASTRIEVLQSPAQIAAGDLTVTRNNALANGIASNEVRAVVTDSEGKPLADQVVAFTATNGAVVTTVIGTTGADGVATATLTNTTAGISTVTATLNGASSRSVDTTFTADATTAHIAQGNLTVTANNAAANGIAANAVRALVTDAQ</sequence>
<dbReference type="EMBL" id="SZPQ01000026">
    <property type="protein sequence ID" value="TKI04713.1"/>
    <property type="molecule type" value="Genomic_DNA"/>
</dbReference>
<protein>
    <submittedName>
        <fullName evidence="8">LysM peptidoglycan-binding domain-containing protein</fullName>
    </submittedName>
</protein>
<dbReference type="InterPro" id="IPR008964">
    <property type="entry name" value="Invasin/intimin_cell_adhesion"/>
</dbReference>
<dbReference type="SMART" id="SM00257">
    <property type="entry name" value="LysM"/>
    <property type="match status" value="1"/>
</dbReference>
<comment type="similarity">
    <text evidence="2">Belongs to the intimin/invasin family.</text>
</comment>
<keyword evidence="3" id="KW-0472">Membrane</keyword>
<comment type="subcellular location">
    <subcellularLocation>
        <location evidence="1">Cell outer membrane</location>
    </subcellularLocation>
</comment>
<reference evidence="8 9" key="1">
    <citation type="submission" date="2019-04" db="EMBL/GenBank/DDBJ databases">
        <authorList>
            <person name="Li M."/>
            <person name="Gao C."/>
        </authorList>
    </citation>
    <scope>NUCLEOTIDE SEQUENCE [LARGE SCALE GENOMIC DNA]</scope>
    <source>
        <strain evidence="8 9">BGMRC 2031</strain>
    </source>
</reference>
<evidence type="ECO:0000256" key="3">
    <source>
        <dbReference type="ARBA" id="ARBA00023136"/>
    </source>
</evidence>
<dbReference type="Pfam" id="PF01476">
    <property type="entry name" value="LysM"/>
    <property type="match status" value="1"/>
</dbReference>
<dbReference type="InterPro" id="IPR051715">
    <property type="entry name" value="Intimin-Invasin_domain"/>
</dbReference>
<dbReference type="PANTHER" id="PTHR39576:SF2">
    <property type="entry name" value="ATTACHING AND EFFACING PROTEIN HOMOLOG-RELATED"/>
    <property type="match status" value="1"/>
</dbReference>
<dbReference type="CDD" id="cd00118">
    <property type="entry name" value="LysM"/>
    <property type="match status" value="1"/>
</dbReference>
<dbReference type="SUPFAM" id="SSF49373">
    <property type="entry name" value="Invasin/intimin cell-adhesion fragments"/>
    <property type="match status" value="1"/>
</dbReference>
<evidence type="ECO:0000256" key="1">
    <source>
        <dbReference type="ARBA" id="ARBA00004442"/>
    </source>
</evidence>
<evidence type="ECO:0000313" key="8">
    <source>
        <dbReference type="EMBL" id="TKI04713.1"/>
    </source>
</evidence>
<dbReference type="Pfam" id="PF02369">
    <property type="entry name" value="Big_1"/>
    <property type="match status" value="1"/>
</dbReference>
<organism evidence="8 9">
    <name type="scientific">Martelella alba</name>
    <dbReference type="NCBI Taxonomy" id="2590451"/>
    <lineage>
        <taxon>Bacteria</taxon>
        <taxon>Pseudomonadati</taxon>
        <taxon>Pseudomonadota</taxon>
        <taxon>Alphaproteobacteria</taxon>
        <taxon>Hyphomicrobiales</taxon>
        <taxon>Aurantimonadaceae</taxon>
        <taxon>Martelella</taxon>
    </lineage>
</organism>
<dbReference type="Gene3D" id="3.10.350.10">
    <property type="entry name" value="LysM domain"/>
    <property type="match status" value="1"/>
</dbReference>
<dbReference type="InterPro" id="IPR024519">
    <property type="entry name" value="IAT_beta"/>
</dbReference>